<protein>
    <recommendedName>
        <fullName evidence="3">F-box associated domain-containing protein</fullName>
    </recommendedName>
</protein>
<reference evidence="2" key="1">
    <citation type="submission" date="2017-10" db="EMBL/GenBank/DDBJ databases">
        <title>Rapid genome shrinkage in a self-fertile nematode reveals novel sperm competition proteins.</title>
        <authorList>
            <person name="Yin D."/>
            <person name="Schwarz E.M."/>
            <person name="Thomas C.G."/>
            <person name="Felde R.L."/>
            <person name="Korf I.F."/>
            <person name="Cutter A.D."/>
            <person name="Schartner C.M."/>
            <person name="Ralston E.J."/>
            <person name="Meyer B.J."/>
            <person name="Haag E.S."/>
        </authorList>
    </citation>
    <scope>NUCLEOTIDE SEQUENCE [LARGE SCALE GENOMIC DNA]</scope>
    <source>
        <strain evidence="2">JU1422</strain>
    </source>
</reference>
<gene>
    <name evidence="1" type="primary">Cnig_chr_X.g26066</name>
    <name evidence="1" type="ORF">B9Z55_026066</name>
</gene>
<comment type="caution">
    <text evidence="1">The sequence shown here is derived from an EMBL/GenBank/DDBJ whole genome shotgun (WGS) entry which is preliminary data.</text>
</comment>
<evidence type="ECO:0000313" key="2">
    <source>
        <dbReference type="Proteomes" id="UP000230233"/>
    </source>
</evidence>
<dbReference type="AlphaFoldDB" id="A0A2G5T1W3"/>
<evidence type="ECO:0000313" key="1">
    <source>
        <dbReference type="EMBL" id="PIC21101.1"/>
    </source>
</evidence>
<dbReference type="InterPro" id="IPR021942">
    <property type="entry name" value="DUF3557"/>
</dbReference>
<accession>A0A2G5T1W3</accession>
<sequence length="174" mass="19650">MKRLSILLGSKFTHVVEALSVKNMDSILGLPRNIKLQANSFVLYDDTEKTYEVLRKWVQPSSFPLKEIGMEIESPFDEVFNNMVTASDCNKLSVFLPMCATGPGEWADPFIRLQHPFIEITEAPSQKFSFGNFLGTVSNWMEHPRPLGHKIGLLTRNVELYFEGVKSKLGAKAL</sequence>
<proteinExistence type="predicted"/>
<dbReference type="OrthoDB" id="5910028at2759"/>
<dbReference type="Pfam" id="PF12078">
    <property type="entry name" value="DUF3557"/>
    <property type="match status" value="1"/>
</dbReference>
<dbReference type="Proteomes" id="UP000230233">
    <property type="component" value="Chromosome X"/>
</dbReference>
<dbReference type="PANTHER" id="PTHR31379">
    <property type="entry name" value="F-BOX C PROTEIN-RELATED-RELATED"/>
    <property type="match status" value="1"/>
</dbReference>
<name>A0A2G5T1W3_9PELO</name>
<organism evidence="1 2">
    <name type="scientific">Caenorhabditis nigoni</name>
    <dbReference type="NCBI Taxonomy" id="1611254"/>
    <lineage>
        <taxon>Eukaryota</taxon>
        <taxon>Metazoa</taxon>
        <taxon>Ecdysozoa</taxon>
        <taxon>Nematoda</taxon>
        <taxon>Chromadorea</taxon>
        <taxon>Rhabditida</taxon>
        <taxon>Rhabditina</taxon>
        <taxon>Rhabditomorpha</taxon>
        <taxon>Rhabditoidea</taxon>
        <taxon>Rhabditidae</taxon>
        <taxon>Peloderinae</taxon>
        <taxon>Caenorhabditis</taxon>
    </lineage>
</organism>
<dbReference type="EMBL" id="PDUG01000006">
    <property type="protein sequence ID" value="PIC21101.1"/>
    <property type="molecule type" value="Genomic_DNA"/>
</dbReference>
<dbReference type="PANTHER" id="PTHR31379:SF1">
    <property type="entry name" value="F-BOX C PROTEIN-RELATED"/>
    <property type="match status" value="1"/>
</dbReference>
<keyword evidence="2" id="KW-1185">Reference proteome</keyword>
<evidence type="ECO:0008006" key="3">
    <source>
        <dbReference type="Google" id="ProtNLM"/>
    </source>
</evidence>